<keyword evidence="3" id="KW-1185">Reference proteome</keyword>
<accession>A0AA36AWI2</accession>
<evidence type="ECO:0000256" key="1">
    <source>
        <dbReference type="SAM" id="MobiDB-lite"/>
    </source>
</evidence>
<evidence type="ECO:0000313" key="2">
    <source>
        <dbReference type="EMBL" id="CAI9723029.1"/>
    </source>
</evidence>
<name>A0AA36AWI2_OCTVU</name>
<sequence>MSVRFRFRIWKLLTYVTNGSLFCVIISNNNLKSENTDKPNCVSSFSIDSMDMICIQNYEPFKQAVLTNRLRPRIRTREGKEEEVEEQEGKEEREKGKGKQSRKQEGVAEKEVVREENIAAGEEVKKNKETKEKEKKKETK</sequence>
<protein>
    <submittedName>
        <fullName evidence="2">Uncharacterized protein</fullName>
    </submittedName>
</protein>
<reference evidence="2" key="1">
    <citation type="submission" date="2023-08" db="EMBL/GenBank/DDBJ databases">
        <authorList>
            <person name="Alioto T."/>
            <person name="Alioto T."/>
            <person name="Gomez Garrido J."/>
        </authorList>
    </citation>
    <scope>NUCLEOTIDE SEQUENCE</scope>
</reference>
<dbReference type="EMBL" id="OX597818">
    <property type="protein sequence ID" value="CAI9723029.1"/>
    <property type="molecule type" value="Genomic_DNA"/>
</dbReference>
<gene>
    <name evidence="2" type="ORF">OCTVUL_1B008029</name>
</gene>
<evidence type="ECO:0000313" key="3">
    <source>
        <dbReference type="Proteomes" id="UP001162480"/>
    </source>
</evidence>
<proteinExistence type="predicted"/>
<dbReference type="Proteomes" id="UP001162480">
    <property type="component" value="Chromosome 5"/>
</dbReference>
<dbReference type="AlphaFoldDB" id="A0AA36AWI2"/>
<feature type="compositionally biased region" description="Basic and acidic residues" evidence="1">
    <location>
        <begin position="90"/>
        <end position="140"/>
    </location>
</feature>
<organism evidence="2 3">
    <name type="scientific">Octopus vulgaris</name>
    <name type="common">Common octopus</name>
    <dbReference type="NCBI Taxonomy" id="6645"/>
    <lineage>
        <taxon>Eukaryota</taxon>
        <taxon>Metazoa</taxon>
        <taxon>Spiralia</taxon>
        <taxon>Lophotrochozoa</taxon>
        <taxon>Mollusca</taxon>
        <taxon>Cephalopoda</taxon>
        <taxon>Coleoidea</taxon>
        <taxon>Octopodiformes</taxon>
        <taxon>Octopoda</taxon>
        <taxon>Incirrata</taxon>
        <taxon>Octopodidae</taxon>
        <taxon>Octopus</taxon>
    </lineage>
</organism>
<feature type="region of interest" description="Disordered" evidence="1">
    <location>
        <begin position="69"/>
        <end position="140"/>
    </location>
</feature>